<proteinExistence type="inferred from homology"/>
<evidence type="ECO:0000313" key="5">
    <source>
        <dbReference type="Proteomes" id="UP000001745"/>
    </source>
</evidence>
<evidence type="ECO:0000256" key="3">
    <source>
        <dbReference type="ARBA" id="ARBA00023239"/>
    </source>
</evidence>
<dbReference type="RefSeq" id="XP_002484339.1">
    <property type="nucleotide sequence ID" value="XM_002484294.1"/>
</dbReference>
<dbReference type="Proteomes" id="UP000001745">
    <property type="component" value="Unassembled WGS sequence"/>
</dbReference>
<dbReference type="VEuPathDB" id="FungiDB:TSTA_021620"/>
<evidence type="ECO:0000256" key="1">
    <source>
        <dbReference type="ARBA" id="ARBA00005704"/>
    </source>
</evidence>
<evidence type="ECO:0000256" key="2">
    <source>
        <dbReference type="ARBA" id="ARBA00012260"/>
    </source>
</evidence>
<dbReference type="EMBL" id="EQ962656">
    <property type="protein sequence ID" value="EED17105.1"/>
    <property type="molecule type" value="Genomic_DNA"/>
</dbReference>
<dbReference type="SUPFAM" id="SSF51621">
    <property type="entry name" value="Phosphoenolpyruvate/pyruvate domain"/>
    <property type="match status" value="1"/>
</dbReference>
<gene>
    <name evidence="4" type="ORF">TSTA_021620</name>
</gene>
<organism evidence="4 5">
    <name type="scientific">Talaromyces stipitatus (strain ATCC 10500 / CBS 375.48 / QM 6759 / NRRL 1006)</name>
    <name type="common">Penicillium stipitatum</name>
    <dbReference type="NCBI Taxonomy" id="441959"/>
    <lineage>
        <taxon>Eukaryota</taxon>
        <taxon>Fungi</taxon>
        <taxon>Dikarya</taxon>
        <taxon>Ascomycota</taxon>
        <taxon>Pezizomycotina</taxon>
        <taxon>Eurotiomycetes</taxon>
        <taxon>Eurotiomycetidae</taxon>
        <taxon>Eurotiales</taxon>
        <taxon>Trichocomaceae</taxon>
        <taxon>Talaromyces</taxon>
        <taxon>Talaromyces sect. Talaromyces</taxon>
    </lineage>
</organism>
<dbReference type="InParanoid" id="B8MHC6"/>
<keyword evidence="3" id="KW-0456">Lyase</keyword>
<dbReference type="GeneID" id="8098428"/>
<reference evidence="5" key="1">
    <citation type="journal article" date="2015" name="Genome Announc.">
        <title>Genome sequence of the AIDS-associated pathogen Penicillium marneffei (ATCC18224) and its near taxonomic relative Talaromyces stipitatus (ATCC10500).</title>
        <authorList>
            <person name="Nierman W.C."/>
            <person name="Fedorova-Abrams N.D."/>
            <person name="Andrianopoulos A."/>
        </authorList>
    </citation>
    <scope>NUCLEOTIDE SEQUENCE [LARGE SCALE GENOMIC DNA]</scope>
    <source>
        <strain evidence="5">ATCC 10500 / CBS 375.48 / QM 6759 / NRRL 1006</strain>
    </source>
</reference>
<dbReference type="OrthoDB" id="4078635at2759"/>
<dbReference type="Pfam" id="PF00463">
    <property type="entry name" value="ICL"/>
    <property type="match status" value="1"/>
</dbReference>
<sequence>MPQVKTTLDAEREAFDKEVAEIEAWWESTERIAALRGTVKQKYSSSEMALKLWDQMIEHEKNGTRDLTFGCTDPLQAGVMAKHQQGKFLFQATMMLH</sequence>
<dbReference type="eggNOG" id="KOG1260">
    <property type="taxonomic scope" value="Eukaryota"/>
</dbReference>
<evidence type="ECO:0000313" key="4">
    <source>
        <dbReference type="EMBL" id="EED17105.1"/>
    </source>
</evidence>
<accession>B8MHC6</accession>
<dbReference type="InterPro" id="IPR015813">
    <property type="entry name" value="Pyrv/PenolPyrv_kinase-like_dom"/>
</dbReference>
<dbReference type="GO" id="GO:0046421">
    <property type="term" value="F:methylisocitrate lyase activity"/>
    <property type="evidence" value="ECO:0007669"/>
    <property type="project" value="UniProtKB-EC"/>
</dbReference>
<dbReference type="PhylomeDB" id="B8MHC6"/>
<protein>
    <recommendedName>
        <fullName evidence="2">methylisocitrate lyase</fullName>
        <ecNumber evidence="2">4.1.3.30</ecNumber>
    </recommendedName>
</protein>
<name>B8MHC6_TALSN</name>
<dbReference type="Gene3D" id="3.20.20.60">
    <property type="entry name" value="Phosphoenolpyruvate-binding domains"/>
    <property type="match status" value="1"/>
</dbReference>
<dbReference type="GO" id="GO:0004451">
    <property type="term" value="F:isocitrate lyase activity"/>
    <property type="evidence" value="ECO:0007669"/>
    <property type="project" value="InterPro"/>
</dbReference>
<dbReference type="STRING" id="441959.B8MHC6"/>
<comment type="similarity">
    <text evidence="1">Belongs to the isocitrate lyase/PEP mutase superfamily. Isocitrate lyase family.</text>
</comment>
<keyword evidence="5" id="KW-1185">Reference proteome</keyword>
<dbReference type="InterPro" id="IPR006254">
    <property type="entry name" value="Isocitrate_lyase"/>
</dbReference>
<dbReference type="HOGENOM" id="CLU_2348114_0_0_1"/>
<dbReference type="GO" id="GO:0019752">
    <property type="term" value="P:carboxylic acid metabolic process"/>
    <property type="evidence" value="ECO:0007669"/>
    <property type="project" value="InterPro"/>
</dbReference>
<dbReference type="InterPro" id="IPR040442">
    <property type="entry name" value="Pyrv_kinase-like_dom_sf"/>
</dbReference>
<dbReference type="AlphaFoldDB" id="B8MHC6"/>
<dbReference type="EC" id="4.1.3.30" evidence="2"/>